<dbReference type="OrthoDB" id="1494630at2"/>
<comment type="subcellular location">
    <subcellularLocation>
        <location evidence="1">Cell membrane</location>
        <topology evidence="1">Multi-pass membrane protein</topology>
    </subcellularLocation>
</comment>
<keyword evidence="4 7" id="KW-0812">Transmembrane</keyword>
<sequence>MKYSLLAGRILFSLIFIISSFGHFGEQSIGFAASKGVPLAGVLVPLSGIIELFGGLSIILGYKTKWGAWLIVLFLLPVTFMLHNFWTITDPMAQQMDMAAFMKNISMIGAALIIAYHGAGPLSLDNRATRNNDMLE</sequence>
<proteinExistence type="inferred from homology"/>
<evidence type="ECO:0000256" key="4">
    <source>
        <dbReference type="ARBA" id="ARBA00022692"/>
    </source>
</evidence>
<protein>
    <submittedName>
        <fullName evidence="8">DoxX family protein</fullName>
    </submittedName>
</protein>
<evidence type="ECO:0000256" key="6">
    <source>
        <dbReference type="ARBA" id="ARBA00023136"/>
    </source>
</evidence>
<evidence type="ECO:0000256" key="3">
    <source>
        <dbReference type="ARBA" id="ARBA00022475"/>
    </source>
</evidence>
<keyword evidence="3" id="KW-1003">Cell membrane</keyword>
<feature type="transmembrane region" description="Helical" evidence="7">
    <location>
        <begin position="37"/>
        <end position="60"/>
    </location>
</feature>
<dbReference type="EMBL" id="VJVZ01000002">
    <property type="protein sequence ID" value="TRW26529.1"/>
    <property type="molecule type" value="Genomic_DNA"/>
</dbReference>
<evidence type="ECO:0000256" key="7">
    <source>
        <dbReference type="SAM" id="Phobius"/>
    </source>
</evidence>
<keyword evidence="9" id="KW-1185">Reference proteome</keyword>
<organism evidence="8 9">
    <name type="scientific">Flavobacterium zepuense</name>
    <dbReference type="NCBI Taxonomy" id="2593302"/>
    <lineage>
        <taxon>Bacteria</taxon>
        <taxon>Pseudomonadati</taxon>
        <taxon>Bacteroidota</taxon>
        <taxon>Flavobacteriia</taxon>
        <taxon>Flavobacteriales</taxon>
        <taxon>Flavobacteriaceae</taxon>
        <taxon>Flavobacterium</taxon>
    </lineage>
</organism>
<comment type="similarity">
    <text evidence="2">Belongs to the DoxX family.</text>
</comment>
<accession>A0A552V7U0</accession>
<keyword evidence="6 7" id="KW-0472">Membrane</keyword>
<feature type="transmembrane region" description="Helical" evidence="7">
    <location>
        <begin position="6"/>
        <end position="25"/>
    </location>
</feature>
<evidence type="ECO:0000313" key="9">
    <source>
        <dbReference type="Proteomes" id="UP000320643"/>
    </source>
</evidence>
<evidence type="ECO:0000256" key="5">
    <source>
        <dbReference type="ARBA" id="ARBA00022989"/>
    </source>
</evidence>
<name>A0A552V7U0_9FLAO</name>
<dbReference type="RefSeq" id="WP_143372030.1">
    <property type="nucleotide sequence ID" value="NZ_VJVZ01000002.1"/>
</dbReference>
<evidence type="ECO:0000256" key="1">
    <source>
        <dbReference type="ARBA" id="ARBA00004651"/>
    </source>
</evidence>
<feature type="transmembrane region" description="Helical" evidence="7">
    <location>
        <begin position="66"/>
        <end position="86"/>
    </location>
</feature>
<dbReference type="InterPro" id="IPR051907">
    <property type="entry name" value="DoxX-like_oxidoreductase"/>
</dbReference>
<evidence type="ECO:0000313" key="8">
    <source>
        <dbReference type="EMBL" id="TRW26529.1"/>
    </source>
</evidence>
<dbReference type="Proteomes" id="UP000320643">
    <property type="component" value="Unassembled WGS sequence"/>
</dbReference>
<dbReference type="PANTHER" id="PTHR33452:SF1">
    <property type="entry name" value="INNER MEMBRANE PROTEIN YPHA-RELATED"/>
    <property type="match status" value="1"/>
</dbReference>
<gene>
    <name evidence="8" type="ORF">FMM05_03895</name>
</gene>
<reference evidence="8 9" key="1">
    <citation type="submission" date="2019-07" db="EMBL/GenBank/DDBJ databases">
        <title>Flavobacterium sp. nov., isolated from glacier ice.</title>
        <authorList>
            <person name="Liu Q."/>
            <person name="Xin Y.-H."/>
        </authorList>
    </citation>
    <scope>NUCLEOTIDE SEQUENCE [LARGE SCALE GENOMIC DNA]</scope>
    <source>
        <strain evidence="8 9">ZT4R6</strain>
    </source>
</reference>
<keyword evidence="5 7" id="KW-1133">Transmembrane helix</keyword>
<dbReference type="InterPro" id="IPR032808">
    <property type="entry name" value="DoxX"/>
</dbReference>
<dbReference type="PANTHER" id="PTHR33452">
    <property type="entry name" value="OXIDOREDUCTASE CATD-RELATED"/>
    <property type="match status" value="1"/>
</dbReference>
<dbReference type="AlphaFoldDB" id="A0A552V7U0"/>
<feature type="transmembrane region" description="Helical" evidence="7">
    <location>
        <begin position="98"/>
        <end position="119"/>
    </location>
</feature>
<comment type="caution">
    <text evidence="8">The sequence shown here is derived from an EMBL/GenBank/DDBJ whole genome shotgun (WGS) entry which is preliminary data.</text>
</comment>
<dbReference type="GO" id="GO:0005886">
    <property type="term" value="C:plasma membrane"/>
    <property type="evidence" value="ECO:0007669"/>
    <property type="project" value="UniProtKB-SubCell"/>
</dbReference>
<evidence type="ECO:0000256" key="2">
    <source>
        <dbReference type="ARBA" id="ARBA00006679"/>
    </source>
</evidence>
<dbReference type="Pfam" id="PF07681">
    <property type="entry name" value="DoxX"/>
    <property type="match status" value="1"/>
</dbReference>